<organism evidence="1 2">
    <name type="scientific">Plasticicumulans lactativorans</name>
    <dbReference type="NCBI Taxonomy" id="1133106"/>
    <lineage>
        <taxon>Bacteria</taxon>
        <taxon>Pseudomonadati</taxon>
        <taxon>Pseudomonadota</taxon>
        <taxon>Gammaproteobacteria</taxon>
        <taxon>Candidatus Competibacteraceae</taxon>
        <taxon>Plasticicumulans</taxon>
    </lineage>
</organism>
<proteinExistence type="predicted"/>
<dbReference type="EMBL" id="SLWY01000025">
    <property type="protein sequence ID" value="TCO77540.1"/>
    <property type="molecule type" value="Genomic_DNA"/>
</dbReference>
<comment type="caution">
    <text evidence="1">The sequence shown here is derived from an EMBL/GenBank/DDBJ whole genome shotgun (WGS) entry which is preliminary data.</text>
</comment>
<evidence type="ECO:0000313" key="2">
    <source>
        <dbReference type="Proteomes" id="UP000295765"/>
    </source>
</evidence>
<evidence type="ECO:0008006" key="3">
    <source>
        <dbReference type="Google" id="ProtNLM"/>
    </source>
</evidence>
<dbReference type="SUPFAM" id="SSF53335">
    <property type="entry name" value="S-adenosyl-L-methionine-dependent methyltransferases"/>
    <property type="match status" value="1"/>
</dbReference>
<protein>
    <recommendedName>
        <fullName evidence="3">Methyltransferase family protein</fullName>
    </recommendedName>
</protein>
<reference evidence="1 2" key="1">
    <citation type="submission" date="2019-03" db="EMBL/GenBank/DDBJ databases">
        <title>Genomic Encyclopedia of Type Strains, Phase IV (KMG-IV): sequencing the most valuable type-strain genomes for metagenomic binning, comparative biology and taxonomic classification.</title>
        <authorList>
            <person name="Goeker M."/>
        </authorList>
    </citation>
    <scope>NUCLEOTIDE SEQUENCE [LARGE SCALE GENOMIC DNA]</scope>
    <source>
        <strain evidence="1 2">DSM 25287</strain>
    </source>
</reference>
<dbReference type="InterPro" id="IPR029063">
    <property type="entry name" value="SAM-dependent_MTases_sf"/>
</dbReference>
<dbReference type="OrthoDB" id="8064566at2"/>
<dbReference type="Proteomes" id="UP000295765">
    <property type="component" value="Unassembled WGS sequence"/>
</dbReference>
<accession>A0A4V2SC03</accession>
<gene>
    <name evidence="1" type="ORF">EV699_12543</name>
</gene>
<name>A0A4V2SC03_9GAMM</name>
<dbReference type="Gene3D" id="3.40.50.150">
    <property type="entry name" value="Vaccinia Virus protein VP39"/>
    <property type="match status" value="1"/>
</dbReference>
<dbReference type="AlphaFoldDB" id="A0A4V2SC03"/>
<evidence type="ECO:0000313" key="1">
    <source>
        <dbReference type="EMBL" id="TCO77540.1"/>
    </source>
</evidence>
<sequence>MTNTPSLAGAAVLPDDYVYDLLRGIAAYTASPLIADLAETATAHPAAALDNAFNHKQVACKAWLRDALHLTLGPAHPRVWVLGGWYGVMAAMLLDDPRFDLGEIVSVDLDPACAPIARQLNHRAAAAGRFRTRCADMYALDYSGADAPTLVINTSCEHLPDPRAWLARLPRGLPVALQSNDYFTEPGHVSAVPDLDAFIAQAGLGEVLYAGALRLKKYTRFMLIGRR</sequence>
<dbReference type="RefSeq" id="WP_132545379.1">
    <property type="nucleotide sequence ID" value="NZ_SLWY01000025.1"/>
</dbReference>
<keyword evidence="2" id="KW-1185">Reference proteome</keyword>